<dbReference type="Pfam" id="PF16189">
    <property type="entry name" value="Creatinase_N_2"/>
    <property type="match status" value="1"/>
</dbReference>
<dbReference type="PANTHER" id="PTHR43763:SF6">
    <property type="entry name" value="XAA-PRO AMINOPEPTIDASE 1"/>
    <property type="match status" value="1"/>
</dbReference>
<evidence type="ECO:0000256" key="14">
    <source>
        <dbReference type="ARBA" id="ARBA00023211"/>
    </source>
</evidence>
<comment type="similarity">
    <text evidence="4">Belongs to the peptidase M24B family.</text>
</comment>
<reference evidence="25 26" key="1">
    <citation type="submission" date="2024-01" db="EMBL/GenBank/DDBJ databases">
        <title>The genome of the rayed Mediterranean limpet Patella caerulea (Linnaeus, 1758).</title>
        <authorList>
            <person name="Anh-Thu Weber A."/>
            <person name="Halstead-Nussloch G."/>
        </authorList>
    </citation>
    <scope>NUCLEOTIDE SEQUENCE [LARGE SCALE GENOMIC DNA]</scope>
    <source>
        <strain evidence="25">AATW-2023a</strain>
        <tissue evidence="25">Whole specimen</tissue>
    </source>
</reference>
<keyword evidence="8" id="KW-0963">Cytoplasm</keyword>
<dbReference type="GO" id="GO:0006508">
    <property type="term" value="P:proteolysis"/>
    <property type="evidence" value="ECO:0007669"/>
    <property type="project" value="UniProtKB-KW"/>
</dbReference>
<dbReference type="FunFam" id="3.90.230.10:FF:000004">
    <property type="entry name" value="xaa-Pro aminopeptidase 1 isoform X1"/>
    <property type="match status" value="1"/>
</dbReference>
<evidence type="ECO:0000256" key="2">
    <source>
        <dbReference type="ARBA" id="ARBA00001936"/>
    </source>
</evidence>
<evidence type="ECO:0000259" key="22">
    <source>
        <dbReference type="Pfam" id="PF00557"/>
    </source>
</evidence>
<dbReference type="Pfam" id="PF16188">
    <property type="entry name" value="Peptidase_M24_C"/>
    <property type="match status" value="1"/>
</dbReference>
<evidence type="ECO:0000256" key="10">
    <source>
        <dbReference type="ARBA" id="ARBA00022723"/>
    </source>
</evidence>
<dbReference type="AlphaFoldDB" id="A0AAN8JR99"/>
<dbReference type="GO" id="GO:0046872">
    <property type="term" value="F:metal ion binding"/>
    <property type="evidence" value="ECO:0007669"/>
    <property type="project" value="UniProtKB-KW"/>
</dbReference>
<evidence type="ECO:0000259" key="24">
    <source>
        <dbReference type="Pfam" id="PF16188"/>
    </source>
</evidence>
<dbReference type="InterPro" id="IPR000994">
    <property type="entry name" value="Pept_M24"/>
</dbReference>
<keyword evidence="9" id="KW-0645">Protease</keyword>
<keyword evidence="7" id="KW-0031">Aminopeptidase</keyword>
<dbReference type="InterPro" id="IPR033740">
    <property type="entry name" value="Pept_M24B"/>
</dbReference>
<dbReference type="Proteomes" id="UP001347796">
    <property type="component" value="Unassembled WGS sequence"/>
</dbReference>
<evidence type="ECO:0000256" key="5">
    <source>
        <dbReference type="ARBA" id="ARBA00011738"/>
    </source>
</evidence>
<keyword evidence="26" id="KW-1185">Reference proteome</keyword>
<dbReference type="PANTHER" id="PTHR43763">
    <property type="entry name" value="XAA-PRO AMINOPEPTIDASE 1"/>
    <property type="match status" value="1"/>
</dbReference>
<dbReference type="SUPFAM" id="SSF53092">
    <property type="entry name" value="Creatinase/prolidase N-terminal domain"/>
    <property type="match status" value="1"/>
</dbReference>
<evidence type="ECO:0000256" key="9">
    <source>
        <dbReference type="ARBA" id="ARBA00022670"/>
    </source>
</evidence>
<evidence type="ECO:0000256" key="12">
    <source>
        <dbReference type="ARBA" id="ARBA00022990"/>
    </source>
</evidence>
<comment type="catalytic activity">
    <reaction evidence="1">
        <text>Release of any N-terminal amino acid, including proline, that is linked to proline, even from a dipeptide or tripeptide.</text>
        <dbReference type="EC" id="3.4.11.9"/>
    </reaction>
</comment>
<dbReference type="EMBL" id="JAZGQO010000009">
    <property type="protein sequence ID" value="KAK6178613.1"/>
    <property type="molecule type" value="Genomic_DNA"/>
</dbReference>
<evidence type="ECO:0000256" key="19">
    <source>
        <dbReference type="ARBA" id="ARBA00079909"/>
    </source>
</evidence>
<dbReference type="Gene3D" id="3.90.230.10">
    <property type="entry name" value="Creatinase/methionine aminopeptidase superfamily"/>
    <property type="match status" value="1"/>
</dbReference>
<protein>
    <recommendedName>
        <fullName evidence="17">Xaa-Pro aminopeptidase 1</fullName>
        <ecNumber evidence="6">3.4.11.9</ecNumber>
    </recommendedName>
    <alternativeName>
        <fullName evidence="15">Aminoacylproline aminopeptidase</fullName>
    </alternativeName>
    <alternativeName>
        <fullName evidence="20">Cytosolic aminopeptidase P</fullName>
    </alternativeName>
    <alternativeName>
        <fullName evidence="18">Soluble aminopeptidase P</fullName>
    </alternativeName>
    <alternativeName>
        <fullName evidence="21">X-Pro aminopeptidase 1</fullName>
    </alternativeName>
    <alternativeName>
        <fullName evidence="19">X-prolyl aminopeptidase 1, soluble</fullName>
    </alternativeName>
</protein>
<evidence type="ECO:0000256" key="1">
    <source>
        <dbReference type="ARBA" id="ARBA00001424"/>
    </source>
</evidence>
<evidence type="ECO:0000256" key="18">
    <source>
        <dbReference type="ARBA" id="ARBA00078157"/>
    </source>
</evidence>
<organism evidence="25 26">
    <name type="scientific">Patella caerulea</name>
    <name type="common">Rayed Mediterranean limpet</name>
    <dbReference type="NCBI Taxonomy" id="87958"/>
    <lineage>
        <taxon>Eukaryota</taxon>
        <taxon>Metazoa</taxon>
        <taxon>Spiralia</taxon>
        <taxon>Lophotrochozoa</taxon>
        <taxon>Mollusca</taxon>
        <taxon>Gastropoda</taxon>
        <taxon>Patellogastropoda</taxon>
        <taxon>Patelloidea</taxon>
        <taxon>Patellidae</taxon>
        <taxon>Patella</taxon>
    </lineage>
</organism>
<evidence type="ECO:0000256" key="21">
    <source>
        <dbReference type="ARBA" id="ARBA00081885"/>
    </source>
</evidence>
<feature type="domain" description="Peptidase M24" evidence="22">
    <location>
        <begin position="325"/>
        <end position="541"/>
    </location>
</feature>
<dbReference type="Pfam" id="PF00557">
    <property type="entry name" value="Peptidase_M24"/>
    <property type="match status" value="1"/>
</dbReference>
<evidence type="ECO:0000256" key="7">
    <source>
        <dbReference type="ARBA" id="ARBA00022438"/>
    </source>
</evidence>
<keyword evidence="12" id="KW-0007">Acetylation</keyword>
<dbReference type="FunFam" id="3.40.350.10:FF:000004">
    <property type="entry name" value="xaa-Pro aminopeptidase 1 isoform X1"/>
    <property type="match status" value="1"/>
</dbReference>
<dbReference type="InterPro" id="IPR032416">
    <property type="entry name" value="Peptidase_M24_C"/>
</dbReference>
<evidence type="ECO:0000256" key="17">
    <source>
        <dbReference type="ARBA" id="ARBA00071973"/>
    </source>
</evidence>
<dbReference type="EC" id="3.4.11.9" evidence="6"/>
<dbReference type="FunFam" id="3.40.350.10:FF:000001">
    <property type="entry name" value="Putative xaa-Pro aminopeptidase 1"/>
    <property type="match status" value="1"/>
</dbReference>
<feature type="domain" description="Peptidase M24 C-terminal" evidence="24">
    <location>
        <begin position="553"/>
        <end position="617"/>
    </location>
</feature>
<comment type="subcellular location">
    <subcellularLocation>
        <location evidence="3">Cytoplasm</location>
    </subcellularLocation>
</comment>
<dbReference type="CDD" id="cd01085">
    <property type="entry name" value="APP"/>
    <property type="match status" value="1"/>
</dbReference>
<proteinExistence type="inferred from homology"/>
<dbReference type="InterPro" id="IPR000587">
    <property type="entry name" value="Creatinase_N"/>
</dbReference>
<dbReference type="InterPro" id="IPR050422">
    <property type="entry name" value="X-Pro_aminopeptidase_P"/>
</dbReference>
<evidence type="ECO:0000256" key="20">
    <source>
        <dbReference type="ARBA" id="ARBA00079919"/>
    </source>
</evidence>
<dbReference type="InterPro" id="IPR036005">
    <property type="entry name" value="Creatinase/aminopeptidase-like"/>
</dbReference>
<evidence type="ECO:0000256" key="15">
    <source>
        <dbReference type="ARBA" id="ARBA00030849"/>
    </source>
</evidence>
<name>A0AAN8JR99_PATCE</name>
<keyword evidence="10" id="KW-0479">Metal-binding</keyword>
<gene>
    <name evidence="25" type="ORF">SNE40_013364</name>
</gene>
<evidence type="ECO:0000313" key="25">
    <source>
        <dbReference type="EMBL" id="KAK6178613.1"/>
    </source>
</evidence>
<evidence type="ECO:0000256" key="13">
    <source>
        <dbReference type="ARBA" id="ARBA00023049"/>
    </source>
</evidence>
<evidence type="ECO:0000313" key="26">
    <source>
        <dbReference type="Proteomes" id="UP001347796"/>
    </source>
</evidence>
<keyword evidence="11" id="KW-0378">Hydrolase</keyword>
<sequence>MNAKSTTAILSKLRALMKNTKYVCEPLQAYIVPTGDAHQSEYVADSDKRRDYISGFTGSAGTAIVTDSKAALWTDGRYFLQAEKQLDTNWILMKDGIPDTPTQAEWLTKTLPIGGRVGIDPFMLSVEKWKPLHKSLKANGYILVPVDQNLVDVIWNDQPEPPNNPLIILPVEYTGLSWQEKVKKVQNKLLEKNCHAFVLTALDEIAWLFNLRGSDIIYNPVFFSYTVITRDKVHLFIDDTKLQNGVSEHLKLNDSALQNGTSIEKHEYNTIKDFLTNLQTTTDKKIWISEKSSFALHSAIPKTKRNHDPSPVALFKAIKNKTEIEGMKNAQIKDAVALCEFFCWLEKQVPSGDITEITAANRLEQFRREQADFVSLSFDTISSSGSNGAIIHYKPTEESDKVITTDQIYLCDSGAQYKNGTTDTTRTVHLGVPTKYQQECFTRVLKGHISLATAVFPNGVKGHMLDTLARSSLWNAGLDYLHGTGHGVGHFLNVHEGPCGISHRVSLTDVALQECMILSDEPGFYQDGEFGIRIESLILVQKADTKYNFRKKGFLTFETITPVPIQTKMIDPSLLTEQEINWLNDFHSFCQQVVGDEMEKQGRKEARKWLINATKPIG</sequence>
<keyword evidence="14" id="KW-0464">Manganese</keyword>
<evidence type="ECO:0000256" key="16">
    <source>
        <dbReference type="ARBA" id="ARBA00054066"/>
    </source>
</evidence>
<evidence type="ECO:0000259" key="23">
    <source>
        <dbReference type="Pfam" id="PF01321"/>
    </source>
</evidence>
<accession>A0AAN8JR99</accession>
<comment type="subunit">
    <text evidence="5">Homodimer.</text>
</comment>
<dbReference type="InterPro" id="IPR029149">
    <property type="entry name" value="Creatin/AminoP/Spt16_N"/>
</dbReference>
<comment type="cofactor">
    <cofactor evidence="2">
        <name>Mn(2+)</name>
        <dbReference type="ChEBI" id="CHEBI:29035"/>
    </cofactor>
</comment>
<feature type="domain" description="Creatinase N-terminal" evidence="23">
    <location>
        <begin position="11"/>
        <end position="147"/>
    </location>
</feature>
<dbReference type="Gene3D" id="3.40.350.10">
    <property type="entry name" value="Creatinase/prolidase N-terminal domain"/>
    <property type="match status" value="2"/>
</dbReference>
<evidence type="ECO:0000256" key="4">
    <source>
        <dbReference type="ARBA" id="ARBA00008766"/>
    </source>
</evidence>
<evidence type="ECO:0000256" key="8">
    <source>
        <dbReference type="ARBA" id="ARBA00022490"/>
    </source>
</evidence>
<comment type="function">
    <text evidence="16">Metalloaminopeptidase that catalyzes the removal of a penultimate prolyl residue from the N-termini of peptides, such as Arg-Pro-Pro. Contributes to the degradation of bradykinin.</text>
</comment>
<evidence type="ECO:0000256" key="11">
    <source>
        <dbReference type="ARBA" id="ARBA00022801"/>
    </source>
</evidence>
<keyword evidence="13" id="KW-0482">Metalloprotease</keyword>
<dbReference type="SUPFAM" id="SSF55920">
    <property type="entry name" value="Creatinase/aminopeptidase"/>
    <property type="match status" value="1"/>
</dbReference>
<evidence type="ECO:0000256" key="6">
    <source>
        <dbReference type="ARBA" id="ARBA00012574"/>
    </source>
</evidence>
<dbReference type="Pfam" id="PF01321">
    <property type="entry name" value="Creatinase_N"/>
    <property type="match status" value="1"/>
</dbReference>
<comment type="caution">
    <text evidence="25">The sequence shown here is derived from an EMBL/GenBank/DDBJ whole genome shotgun (WGS) entry which is preliminary data.</text>
</comment>
<evidence type="ECO:0000256" key="3">
    <source>
        <dbReference type="ARBA" id="ARBA00004496"/>
    </source>
</evidence>
<dbReference type="GO" id="GO:0005737">
    <property type="term" value="C:cytoplasm"/>
    <property type="evidence" value="ECO:0007669"/>
    <property type="project" value="UniProtKB-SubCell"/>
</dbReference>
<dbReference type="GO" id="GO:0070006">
    <property type="term" value="F:metalloaminopeptidase activity"/>
    <property type="evidence" value="ECO:0007669"/>
    <property type="project" value="InterPro"/>
</dbReference>